<dbReference type="GO" id="GO:0046872">
    <property type="term" value="F:metal ion binding"/>
    <property type="evidence" value="ECO:0007669"/>
    <property type="project" value="UniProtKB-KW"/>
</dbReference>
<accession>A0A9N8H8W5</accession>
<dbReference type="AlphaFoldDB" id="A0A9N8H8W5"/>
<feature type="chain" id="PRO_5040471502" evidence="5">
    <location>
        <begin position="22"/>
        <end position="580"/>
    </location>
</feature>
<feature type="binding site" evidence="4">
    <location>
        <position position="570"/>
    </location>
    <ligand>
        <name>Fe cation</name>
        <dbReference type="ChEBI" id="CHEBI:24875"/>
        <note>catalytic</note>
    </ligand>
</feature>
<gene>
    <name evidence="6" type="ORF">SEMRO_254_G100160.1</name>
</gene>
<keyword evidence="7" id="KW-1185">Reference proteome</keyword>
<dbReference type="OrthoDB" id="1069523at2759"/>
<name>A0A9N8H8W5_9STRA</name>
<dbReference type="Pfam" id="PF03055">
    <property type="entry name" value="RPE65"/>
    <property type="match status" value="1"/>
</dbReference>
<evidence type="ECO:0000256" key="5">
    <source>
        <dbReference type="SAM" id="SignalP"/>
    </source>
</evidence>
<dbReference type="GO" id="GO:0009570">
    <property type="term" value="C:chloroplast stroma"/>
    <property type="evidence" value="ECO:0007669"/>
    <property type="project" value="TreeGrafter"/>
</dbReference>
<evidence type="ECO:0000313" key="6">
    <source>
        <dbReference type="EMBL" id="CAB9506108.1"/>
    </source>
</evidence>
<evidence type="ECO:0000256" key="1">
    <source>
        <dbReference type="ARBA" id="ARBA00006787"/>
    </source>
</evidence>
<dbReference type="GO" id="GO:0010436">
    <property type="term" value="F:carotenoid dioxygenase activity"/>
    <property type="evidence" value="ECO:0007669"/>
    <property type="project" value="TreeGrafter"/>
</dbReference>
<evidence type="ECO:0000256" key="2">
    <source>
        <dbReference type="ARBA" id="ARBA00022723"/>
    </source>
</evidence>
<dbReference type="PANTHER" id="PTHR10543:SF142">
    <property type="entry name" value="OS06G0162550 PROTEIN"/>
    <property type="match status" value="1"/>
</dbReference>
<dbReference type="EMBL" id="CAICTM010000253">
    <property type="protein sequence ID" value="CAB9506108.1"/>
    <property type="molecule type" value="Genomic_DNA"/>
</dbReference>
<keyword evidence="6" id="KW-0223">Dioxygenase</keyword>
<comment type="caution">
    <text evidence="6">The sequence shown here is derived from an EMBL/GenBank/DDBJ whole genome shotgun (WGS) entry which is preliminary data.</text>
</comment>
<sequence length="580" mass="63321">MRIVATSTSLLLLLSGHEVHSFSLPLLSTSASTVAPSKSKIQRSKEEIKSLQDQTEAALKRHHDTDSWNALFVSCPERPDPMAIAKEEGTIPADFPPGAYLRVGPNGADATDGFYDGDGMIHCVTFPPKSKEPKMRPTYSATYIDTKGRQLEQQSGKKFQGTLSGVPRGLPMIQSIVSNALAFRTLQAQKDTCNTALAEHGGKILALMEQCPPSEVEIGQDGRLRTVEASSSLNGAIDTTIPISGGVLSAHGRTCPKTGDRIHVSYRSDQQPYLRMDVFAPGFALKESVGIDIPTPIFSHDCAITENYAVVLDLPLTLRTNRILRDKFPVEYEPDHPARIGLVPRGDNNKGEIRWFDCEPGVVLHAVNAWETDDANTVIVQGFRSEPIPQACYLEQFAPSYYYEYSIDLTTGVVTEQTLNPEHVVEFPVINEKLTGLECPACYCLSAKSIGGPLEVYAQPQEGVIFGAIAKLAAVDSDKFNKGDVVGKFAMPEGFAVMTEPTVVPKVDQDGEYILIIANYVPKGVNWKDVANDYDAAPIQSKVMMLDGDDLDAGPVYSATLPYHVPYGLHSGFIDWKNLK</sequence>
<dbReference type="GO" id="GO:0016121">
    <property type="term" value="P:carotene catabolic process"/>
    <property type="evidence" value="ECO:0007669"/>
    <property type="project" value="TreeGrafter"/>
</dbReference>
<proteinExistence type="inferred from homology"/>
<comment type="cofactor">
    <cofactor evidence="4">
        <name>Fe(2+)</name>
        <dbReference type="ChEBI" id="CHEBI:29033"/>
    </cofactor>
    <text evidence="4">Binds 1 Fe(2+) ion per subunit.</text>
</comment>
<feature type="signal peptide" evidence="5">
    <location>
        <begin position="1"/>
        <end position="21"/>
    </location>
</feature>
<dbReference type="InterPro" id="IPR004294">
    <property type="entry name" value="Carotenoid_Oase"/>
</dbReference>
<comment type="similarity">
    <text evidence="1">Belongs to the carotenoid oxygenase family.</text>
</comment>
<evidence type="ECO:0000256" key="4">
    <source>
        <dbReference type="PIRSR" id="PIRSR604294-1"/>
    </source>
</evidence>
<evidence type="ECO:0000256" key="3">
    <source>
        <dbReference type="ARBA" id="ARBA00023004"/>
    </source>
</evidence>
<dbReference type="Proteomes" id="UP001153069">
    <property type="component" value="Unassembled WGS sequence"/>
</dbReference>
<reference evidence="6" key="1">
    <citation type="submission" date="2020-06" db="EMBL/GenBank/DDBJ databases">
        <authorList>
            <consortium name="Plant Systems Biology data submission"/>
        </authorList>
    </citation>
    <scope>NUCLEOTIDE SEQUENCE</scope>
    <source>
        <strain evidence="6">D6</strain>
    </source>
</reference>
<feature type="binding site" evidence="4">
    <location>
        <position position="251"/>
    </location>
    <ligand>
        <name>Fe cation</name>
        <dbReference type="ChEBI" id="CHEBI:24875"/>
        <note>catalytic</note>
    </ligand>
</feature>
<keyword evidence="6" id="KW-0560">Oxidoreductase</keyword>
<dbReference type="PANTHER" id="PTHR10543">
    <property type="entry name" value="BETA-CAROTENE DIOXYGENASE"/>
    <property type="match status" value="1"/>
</dbReference>
<protein>
    <submittedName>
        <fullName evidence="6">Carotenoid 9,10(9',10')-cleavage dioxygenase 1</fullName>
    </submittedName>
</protein>
<feature type="binding site" evidence="4">
    <location>
        <position position="365"/>
    </location>
    <ligand>
        <name>Fe cation</name>
        <dbReference type="ChEBI" id="CHEBI:24875"/>
        <note>catalytic</note>
    </ligand>
</feature>
<organism evidence="6 7">
    <name type="scientific">Seminavis robusta</name>
    <dbReference type="NCBI Taxonomy" id="568900"/>
    <lineage>
        <taxon>Eukaryota</taxon>
        <taxon>Sar</taxon>
        <taxon>Stramenopiles</taxon>
        <taxon>Ochrophyta</taxon>
        <taxon>Bacillariophyta</taxon>
        <taxon>Bacillariophyceae</taxon>
        <taxon>Bacillariophycidae</taxon>
        <taxon>Naviculales</taxon>
        <taxon>Naviculaceae</taxon>
        <taxon>Seminavis</taxon>
    </lineage>
</organism>
<keyword evidence="5" id="KW-0732">Signal</keyword>
<keyword evidence="2 4" id="KW-0479">Metal-binding</keyword>
<keyword evidence="3 4" id="KW-0408">Iron</keyword>
<evidence type="ECO:0000313" key="7">
    <source>
        <dbReference type="Proteomes" id="UP001153069"/>
    </source>
</evidence>
<feature type="binding site" evidence="4">
    <location>
        <position position="300"/>
    </location>
    <ligand>
        <name>Fe cation</name>
        <dbReference type="ChEBI" id="CHEBI:24875"/>
        <note>catalytic</note>
    </ligand>
</feature>